<dbReference type="InterPro" id="IPR037682">
    <property type="entry name" value="TonB_C"/>
</dbReference>
<keyword evidence="6" id="KW-0732">Signal</keyword>
<dbReference type="InterPro" id="IPR003538">
    <property type="entry name" value="TonB"/>
</dbReference>
<feature type="signal peptide" evidence="6">
    <location>
        <begin position="1"/>
        <end position="21"/>
    </location>
</feature>
<comment type="subcellular location">
    <subcellularLocation>
        <location evidence="5">Cell inner membrane</location>
        <topology evidence="5">Single-pass membrane protein</topology>
        <orientation evidence="5">Periplasmic side</orientation>
    </subcellularLocation>
    <subcellularLocation>
        <location evidence="1">Membrane</location>
        <topology evidence="1">Single-pass membrane protein</topology>
    </subcellularLocation>
</comment>
<comment type="caution">
    <text evidence="8">The sequence shown here is derived from an EMBL/GenBank/DDBJ whole genome shotgun (WGS) entry which is preliminary data.</text>
</comment>
<evidence type="ECO:0000256" key="3">
    <source>
        <dbReference type="ARBA" id="ARBA00022989"/>
    </source>
</evidence>
<dbReference type="PROSITE" id="PS52015">
    <property type="entry name" value="TONB_CTD"/>
    <property type="match status" value="1"/>
</dbReference>
<reference evidence="8" key="1">
    <citation type="submission" date="2021-11" db="EMBL/GenBank/DDBJ databases">
        <authorList>
            <person name="Rodrigo-Torres L."/>
            <person name="Arahal R. D."/>
            <person name="Lucena T."/>
        </authorList>
    </citation>
    <scope>NUCLEOTIDE SEQUENCE</scope>
    <source>
        <strain evidence="8">CECT 7928</strain>
    </source>
</reference>
<dbReference type="Proteomes" id="UP000838748">
    <property type="component" value="Unassembled WGS sequence"/>
</dbReference>
<dbReference type="Pfam" id="PF03544">
    <property type="entry name" value="TonB_C"/>
    <property type="match status" value="1"/>
</dbReference>
<accession>A0ABN8E0W5</accession>
<evidence type="ECO:0000256" key="4">
    <source>
        <dbReference type="ARBA" id="ARBA00023136"/>
    </source>
</evidence>
<evidence type="ECO:0000313" key="8">
    <source>
        <dbReference type="EMBL" id="CAH0536377.1"/>
    </source>
</evidence>
<dbReference type="PRINTS" id="PR01374">
    <property type="entry name" value="TONBPROTEIN"/>
</dbReference>
<gene>
    <name evidence="8" type="ORF">VMF7928_00390</name>
</gene>
<keyword evidence="5" id="KW-0997">Cell inner membrane</keyword>
<evidence type="ECO:0000256" key="1">
    <source>
        <dbReference type="ARBA" id="ARBA00004167"/>
    </source>
</evidence>
<dbReference type="SUPFAM" id="SSF74653">
    <property type="entry name" value="TolA/TonB C-terminal domain"/>
    <property type="match status" value="1"/>
</dbReference>
<evidence type="ECO:0000256" key="6">
    <source>
        <dbReference type="SAM" id="SignalP"/>
    </source>
</evidence>
<dbReference type="RefSeq" id="WP_237359798.1">
    <property type="nucleotide sequence ID" value="NZ_CAKLDM010000001.1"/>
</dbReference>
<keyword evidence="5" id="KW-0735">Signal-anchor</keyword>
<feature type="domain" description="TonB C-terminal" evidence="7">
    <location>
        <begin position="32"/>
        <end position="126"/>
    </location>
</feature>
<organism evidence="8 9">
    <name type="scientific">Vibrio marisflavi CECT 7928</name>
    <dbReference type="NCBI Taxonomy" id="634439"/>
    <lineage>
        <taxon>Bacteria</taxon>
        <taxon>Pseudomonadati</taxon>
        <taxon>Pseudomonadota</taxon>
        <taxon>Gammaproteobacteria</taxon>
        <taxon>Vibrionales</taxon>
        <taxon>Vibrionaceae</taxon>
        <taxon>Vibrio</taxon>
    </lineage>
</organism>
<protein>
    <recommendedName>
        <fullName evidence="5">Protein TonB</fullName>
    </recommendedName>
</protein>
<feature type="chain" id="PRO_5047317454" description="Protein TonB" evidence="6">
    <location>
        <begin position="22"/>
        <end position="126"/>
    </location>
</feature>
<keyword evidence="5" id="KW-0813">Transport</keyword>
<dbReference type="PROSITE" id="PS51257">
    <property type="entry name" value="PROKAR_LIPOPROTEIN"/>
    <property type="match status" value="1"/>
</dbReference>
<comment type="function">
    <text evidence="5">Interacts with outer membrane receptor proteins that carry out high-affinity binding and energy dependent uptake into the periplasmic space of specific substrates. It could act to transduce energy from the cytoplasmic membrane to specific energy-requiring processes in the outer membrane, resulting in the release into the periplasm of ligands bound by these outer membrane proteins.</text>
</comment>
<proteinExistence type="inferred from homology"/>
<dbReference type="EMBL" id="CAKLDM010000001">
    <property type="protein sequence ID" value="CAH0536377.1"/>
    <property type="molecule type" value="Genomic_DNA"/>
</dbReference>
<keyword evidence="2" id="KW-0812">Transmembrane</keyword>
<evidence type="ECO:0000256" key="5">
    <source>
        <dbReference type="RuleBase" id="RU362123"/>
    </source>
</evidence>
<dbReference type="NCBIfam" id="TIGR01352">
    <property type="entry name" value="tonB_Cterm"/>
    <property type="match status" value="1"/>
</dbReference>
<sequence>MRILLMLVFLVLGGCSLTPKAPEAQIIEYGPNQSTYTQPIVRIVPVYPEFAVERHVEGYVNLAYDVDSKGSVTNVRILDSKPEHIFNESAVQALSDWKFSIYPKGKQVIARKNQTVRFDYHFPTND</sequence>
<comment type="similarity">
    <text evidence="5">Belongs to the TonB family.</text>
</comment>
<dbReference type="Gene3D" id="3.30.2420.10">
    <property type="entry name" value="TonB"/>
    <property type="match status" value="1"/>
</dbReference>
<keyword evidence="3" id="KW-1133">Transmembrane helix</keyword>
<keyword evidence="4" id="KW-0472">Membrane</keyword>
<evidence type="ECO:0000313" key="9">
    <source>
        <dbReference type="Proteomes" id="UP000838748"/>
    </source>
</evidence>
<keyword evidence="5" id="KW-1003">Cell membrane</keyword>
<evidence type="ECO:0000256" key="2">
    <source>
        <dbReference type="ARBA" id="ARBA00022692"/>
    </source>
</evidence>
<dbReference type="InterPro" id="IPR006260">
    <property type="entry name" value="TonB/TolA_C"/>
</dbReference>
<evidence type="ECO:0000259" key="7">
    <source>
        <dbReference type="PROSITE" id="PS52015"/>
    </source>
</evidence>
<keyword evidence="9" id="KW-1185">Reference proteome</keyword>
<keyword evidence="5" id="KW-0653">Protein transport</keyword>
<name>A0ABN8E0W5_9VIBR</name>